<feature type="region of interest" description="Disordered" evidence="3">
    <location>
        <begin position="1"/>
        <end position="237"/>
    </location>
</feature>
<keyword evidence="4" id="KW-0472">Membrane</keyword>
<dbReference type="PRINTS" id="PR00834">
    <property type="entry name" value="PROTEASES2C"/>
</dbReference>
<dbReference type="EMBL" id="AP026800">
    <property type="protein sequence ID" value="BDR53963.1"/>
    <property type="molecule type" value="Genomic_DNA"/>
</dbReference>
<dbReference type="Gene3D" id="2.30.42.10">
    <property type="match status" value="1"/>
</dbReference>
<reference evidence="6 7" key="1">
    <citation type="journal article" date="2023" name="Microbiol. Spectr.">
        <title>Symbiosis of Carpenter Bees with Uncharacterized Lactic Acid Bacteria Showing NAD Auxotrophy.</title>
        <authorList>
            <person name="Kawasaki S."/>
            <person name="Ozawa K."/>
            <person name="Mori T."/>
            <person name="Yamamoto A."/>
            <person name="Ito M."/>
            <person name="Ohkuma M."/>
            <person name="Sakamoto M."/>
            <person name="Matsutani M."/>
        </authorList>
    </citation>
    <scope>NUCLEOTIDE SEQUENCE [LARGE SCALE GENOMIC DNA]</scope>
    <source>
        <strain evidence="6 7">KimH</strain>
    </source>
</reference>
<name>A0ABN6SEB0_9BIFI</name>
<dbReference type="Pfam" id="PF13180">
    <property type="entry name" value="PDZ_2"/>
    <property type="match status" value="1"/>
</dbReference>
<organism evidence="6 7">
    <name type="scientific">Bombiscardovia apis</name>
    <dbReference type="NCBI Taxonomy" id="2932182"/>
    <lineage>
        <taxon>Bacteria</taxon>
        <taxon>Bacillati</taxon>
        <taxon>Actinomycetota</taxon>
        <taxon>Actinomycetes</taxon>
        <taxon>Bifidobacteriales</taxon>
        <taxon>Bifidobacteriaceae</taxon>
        <taxon>Bombiscardovia</taxon>
    </lineage>
</organism>
<dbReference type="PROSITE" id="PS50106">
    <property type="entry name" value="PDZ"/>
    <property type="match status" value="1"/>
</dbReference>
<feature type="compositionally biased region" description="Basic and acidic residues" evidence="3">
    <location>
        <begin position="36"/>
        <end position="48"/>
    </location>
</feature>
<dbReference type="SUPFAM" id="SSF50494">
    <property type="entry name" value="Trypsin-like serine proteases"/>
    <property type="match status" value="1"/>
</dbReference>
<feature type="region of interest" description="Disordered" evidence="3">
    <location>
        <begin position="602"/>
        <end position="659"/>
    </location>
</feature>
<feature type="compositionally biased region" description="Low complexity" evidence="3">
    <location>
        <begin position="189"/>
        <end position="204"/>
    </location>
</feature>
<proteinExistence type="predicted"/>
<evidence type="ECO:0000259" key="5">
    <source>
        <dbReference type="PROSITE" id="PS50106"/>
    </source>
</evidence>
<feature type="compositionally biased region" description="Polar residues" evidence="3">
    <location>
        <begin position="166"/>
        <end position="180"/>
    </location>
</feature>
<dbReference type="InterPro" id="IPR036034">
    <property type="entry name" value="PDZ_sf"/>
</dbReference>
<feature type="compositionally biased region" description="Low complexity" evidence="3">
    <location>
        <begin position="626"/>
        <end position="644"/>
    </location>
</feature>
<keyword evidence="4" id="KW-0812">Transmembrane</keyword>
<dbReference type="PANTHER" id="PTHR43343:SF3">
    <property type="entry name" value="PROTEASE DO-LIKE 8, CHLOROPLASTIC"/>
    <property type="match status" value="1"/>
</dbReference>
<dbReference type="InterPro" id="IPR001478">
    <property type="entry name" value="PDZ"/>
</dbReference>
<evidence type="ECO:0000256" key="1">
    <source>
        <dbReference type="ARBA" id="ARBA00022670"/>
    </source>
</evidence>
<dbReference type="SUPFAM" id="SSF50156">
    <property type="entry name" value="PDZ domain-like"/>
    <property type="match status" value="1"/>
</dbReference>
<dbReference type="Pfam" id="PF13365">
    <property type="entry name" value="Trypsin_2"/>
    <property type="match status" value="1"/>
</dbReference>
<feature type="compositionally biased region" description="Low complexity" evidence="3">
    <location>
        <begin position="277"/>
        <end position="291"/>
    </location>
</feature>
<feature type="domain" description="PDZ" evidence="5">
    <location>
        <begin position="504"/>
        <end position="566"/>
    </location>
</feature>
<feature type="compositionally biased region" description="Polar residues" evidence="3">
    <location>
        <begin position="122"/>
        <end position="141"/>
    </location>
</feature>
<feature type="compositionally biased region" description="Gly residues" evidence="3">
    <location>
        <begin position="149"/>
        <end position="160"/>
    </location>
</feature>
<accession>A0ABN6SEB0</accession>
<dbReference type="InterPro" id="IPR009003">
    <property type="entry name" value="Peptidase_S1_PA"/>
</dbReference>
<keyword evidence="1" id="KW-0645">Protease</keyword>
<protein>
    <submittedName>
        <fullName evidence="6">Peptidase</fullName>
    </submittedName>
</protein>
<dbReference type="Gene3D" id="2.40.10.120">
    <property type="match status" value="1"/>
</dbReference>
<evidence type="ECO:0000313" key="7">
    <source>
        <dbReference type="Proteomes" id="UP001321748"/>
    </source>
</evidence>
<gene>
    <name evidence="6" type="primary">degP</name>
    <name evidence="6" type="ORF">KIMH_00740</name>
</gene>
<feature type="transmembrane region" description="Helical" evidence="4">
    <location>
        <begin position="244"/>
        <end position="266"/>
    </location>
</feature>
<dbReference type="InterPro" id="IPR001940">
    <property type="entry name" value="Peptidase_S1C"/>
</dbReference>
<evidence type="ECO:0000313" key="6">
    <source>
        <dbReference type="EMBL" id="BDR53963.1"/>
    </source>
</evidence>
<feature type="compositionally biased region" description="Polar residues" evidence="3">
    <location>
        <begin position="24"/>
        <end position="34"/>
    </location>
</feature>
<dbReference type="InterPro" id="IPR051201">
    <property type="entry name" value="Chloro_Bact_Ser_Proteases"/>
</dbReference>
<sequence length="659" mass="66718">MADDKNINPWNGQGGQQPWQPNQASGDSNNASQQESGHEDSHDSEHSLHSQPSGTVGEQTGASNVNGDINSSEQGGESAHMAPTTSADSPESAATLPASSTPTPADSHAPYQPAPLFGAYAPTTQMNNGNPAQGEQPTQPIQPVDGQGSANGNGNGGGFIFGAPASDNSSEQGNNASRQSPLFGVFSRPQGQQNQPGQPQQPAPAGGPGIPGSFPPAGGQPGQQPQPGQPYPAQGVSNQQSRTVWTAVIAAVLSAALMLGLGWAAISNGWITVPSSSSLSSVNSNNSGSGSAKVEAGQAPDWQAVAKKVSESVVSIQVQVKDGVGAGSGAIVDNQGHVITNNHVVSGAEKIQVTLSNGQLYTATVVGADSTADLAVIKLEDSAKDLKPVEFADSDKLAVGEGVMAIGNPLGYENTATTGIISALNRPVSVMDESGSNPVVTNAIQLDAAINQGNSGGPTFNAAGQVVGINSSIASTTNSKAQAGSIGIGFAIPSNLVKRIGDEIIKDGKVKHVALGITIQSGNAEADGVTRGGAKVVKVNSGGPADKAGIKANDTIVAFNDQAVSNNYSLLGFVRAAQFGSNAKITVVRDGKALDLNVTMDQEEQAVTATPKSDPNGRSKKKSDGNSDGDSNGDSNGNGNNNGNDGDGFFDPFDYFFGQ</sequence>
<dbReference type="PANTHER" id="PTHR43343">
    <property type="entry name" value="PEPTIDASE S12"/>
    <property type="match status" value="1"/>
</dbReference>
<evidence type="ECO:0000256" key="3">
    <source>
        <dbReference type="SAM" id="MobiDB-lite"/>
    </source>
</evidence>
<dbReference type="Proteomes" id="UP001321748">
    <property type="component" value="Chromosome"/>
</dbReference>
<feature type="compositionally biased region" description="Polar residues" evidence="3">
    <location>
        <begin position="51"/>
        <end position="75"/>
    </location>
</feature>
<dbReference type="SMART" id="SM00228">
    <property type="entry name" value="PDZ"/>
    <property type="match status" value="1"/>
</dbReference>
<feature type="compositionally biased region" description="Low complexity" evidence="3">
    <location>
        <begin position="8"/>
        <end position="23"/>
    </location>
</feature>
<feature type="region of interest" description="Disordered" evidence="3">
    <location>
        <begin position="277"/>
        <end position="297"/>
    </location>
</feature>
<keyword evidence="7" id="KW-1185">Reference proteome</keyword>
<feature type="compositionally biased region" description="Low complexity" evidence="3">
    <location>
        <begin position="211"/>
        <end position="235"/>
    </location>
</feature>
<evidence type="ECO:0000256" key="2">
    <source>
        <dbReference type="ARBA" id="ARBA00022801"/>
    </source>
</evidence>
<dbReference type="RefSeq" id="WP_317642999.1">
    <property type="nucleotide sequence ID" value="NZ_AP026800.1"/>
</dbReference>
<evidence type="ECO:0000256" key="4">
    <source>
        <dbReference type="SAM" id="Phobius"/>
    </source>
</evidence>
<keyword evidence="2" id="KW-0378">Hydrolase</keyword>
<keyword evidence="4" id="KW-1133">Transmembrane helix</keyword>